<dbReference type="AlphaFoldDB" id="R8AX86"/>
<evidence type="ECO:0000256" key="8">
    <source>
        <dbReference type="ARBA" id="ARBA00047481"/>
    </source>
</evidence>
<organism evidence="11 12">
    <name type="scientific">Marinobacter lipolyticus SM19</name>
    <dbReference type="NCBI Taxonomy" id="1318628"/>
    <lineage>
        <taxon>Bacteria</taxon>
        <taxon>Pseudomonadati</taxon>
        <taxon>Pseudomonadota</taxon>
        <taxon>Gammaproteobacteria</taxon>
        <taxon>Pseudomonadales</taxon>
        <taxon>Marinobacteraceae</taxon>
        <taxon>Marinobacter</taxon>
    </lineage>
</organism>
<dbReference type="STRING" id="1318628.MARLIPOL_16169"/>
<comment type="catalytic activity">
    <reaction evidence="8 9">
        <text>L-histidinol phosphate + 2-oxoglutarate = 3-(imidazol-4-yl)-2-oxopropyl phosphate + L-glutamate</text>
        <dbReference type="Rhea" id="RHEA:23744"/>
        <dbReference type="ChEBI" id="CHEBI:16810"/>
        <dbReference type="ChEBI" id="CHEBI:29985"/>
        <dbReference type="ChEBI" id="CHEBI:57766"/>
        <dbReference type="ChEBI" id="CHEBI:57980"/>
        <dbReference type="EC" id="2.6.1.9"/>
    </reaction>
</comment>
<dbReference type="EMBL" id="ASAD01000021">
    <property type="protein sequence ID" value="EON90931.1"/>
    <property type="molecule type" value="Genomic_DNA"/>
</dbReference>
<dbReference type="eggNOG" id="COG0079">
    <property type="taxonomic scope" value="Bacteria"/>
</dbReference>
<dbReference type="GO" id="GO:0004400">
    <property type="term" value="F:histidinol-phosphate transaminase activity"/>
    <property type="evidence" value="ECO:0007669"/>
    <property type="project" value="UniProtKB-UniRule"/>
</dbReference>
<dbReference type="InterPro" id="IPR050106">
    <property type="entry name" value="HistidinolP_aminotransfase"/>
</dbReference>
<keyword evidence="7 9" id="KW-0663">Pyridoxal phosphate</keyword>
<name>R8AX86_9GAMM</name>
<dbReference type="InterPro" id="IPR015424">
    <property type="entry name" value="PyrdxlP-dep_Trfase"/>
</dbReference>
<dbReference type="InterPro" id="IPR001917">
    <property type="entry name" value="Aminotrans_II_pyridoxalP_BS"/>
</dbReference>
<dbReference type="NCBIfam" id="TIGR01141">
    <property type="entry name" value="hisC"/>
    <property type="match status" value="1"/>
</dbReference>
<evidence type="ECO:0000259" key="10">
    <source>
        <dbReference type="Pfam" id="PF00155"/>
    </source>
</evidence>
<keyword evidence="6 9" id="KW-0808">Transferase</keyword>
<dbReference type="HAMAP" id="MF_01023">
    <property type="entry name" value="HisC_aminotrans_2"/>
    <property type="match status" value="1"/>
</dbReference>
<dbReference type="Proteomes" id="UP000016540">
    <property type="component" value="Unassembled WGS sequence"/>
</dbReference>
<evidence type="ECO:0000256" key="3">
    <source>
        <dbReference type="ARBA" id="ARBA00007970"/>
    </source>
</evidence>
<evidence type="ECO:0000313" key="12">
    <source>
        <dbReference type="Proteomes" id="UP000016540"/>
    </source>
</evidence>
<comment type="caution">
    <text evidence="11">The sequence shown here is derived from an EMBL/GenBank/DDBJ whole genome shotgun (WGS) entry which is preliminary data.</text>
</comment>
<protein>
    <recommendedName>
        <fullName evidence="9">Histidinol-phosphate aminotransferase</fullName>
        <ecNumber evidence="9">2.6.1.9</ecNumber>
    </recommendedName>
    <alternativeName>
        <fullName evidence="9">Imidazole acetol-phosphate transaminase</fullName>
    </alternativeName>
</protein>
<dbReference type="InterPro" id="IPR015422">
    <property type="entry name" value="PyrdxlP-dep_Trfase_small"/>
</dbReference>
<evidence type="ECO:0000256" key="1">
    <source>
        <dbReference type="ARBA" id="ARBA00001933"/>
    </source>
</evidence>
<keyword evidence="5 9" id="KW-0032">Aminotransferase</keyword>
<dbReference type="EC" id="2.6.1.9" evidence="9"/>
<dbReference type="InterPro" id="IPR015421">
    <property type="entry name" value="PyrdxlP-dep_Trfase_major"/>
</dbReference>
<dbReference type="SUPFAM" id="SSF53383">
    <property type="entry name" value="PLP-dependent transferases"/>
    <property type="match status" value="1"/>
</dbReference>
<feature type="modified residue" description="N6-(pyridoxal phosphate)lysine" evidence="9">
    <location>
        <position position="230"/>
    </location>
</feature>
<reference evidence="11 12" key="1">
    <citation type="journal article" date="2013" name="Genome Announc.">
        <title>Draft Genome Sequence of the Moderately Halophilic Bacterium Marinobacter lipolyticus Strain SM19.</title>
        <authorList>
            <person name="Papke R.T."/>
            <person name="de la Haba R.R."/>
            <person name="Infante-Dominguez C."/>
            <person name="Perez D."/>
            <person name="Sanchez-Porro C."/>
            <person name="Lapierre P."/>
            <person name="Ventosa A."/>
        </authorList>
    </citation>
    <scope>NUCLEOTIDE SEQUENCE [LARGE SCALE GENOMIC DNA]</scope>
    <source>
        <strain evidence="11 12">SM19</strain>
    </source>
</reference>
<dbReference type="RefSeq" id="WP_012139429.1">
    <property type="nucleotide sequence ID" value="NZ_KE007328.1"/>
</dbReference>
<comment type="pathway">
    <text evidence="2 9">Amino-acid biosynthesis; L-histidine biosynthesis; L-histidine from 5-phospho-alpha-D-ribose 1-diphosphate: step 7/9.</text>
</comment>
<dbReference type="HOGENOM" id="CLU_017584_3_3_6"/>
<evidence type="ECO:0000313" key="11">
    <source>
        <dbReference type="EMBL" id="EON90931.1"/>
    </source>
</evidence>
<keyword evidence="9" id="KW-0368">Histidine biosynthesis</keyword>
<dbReference type="GO" id="GO:0000105">
    <property type="term" value="P:L-histidine biosynthetic process"/>
    <property type="evidence" value="ECO:0007669"/>
    <property type="project" value="UniProtKB-UniRule"/>
</dbReference>
<dbReference type="InterPro" id="IPR005861">
    <property type="entry name" value="HisP_aminotrans"/>
</dbReference>
<evidence type="ECO:0000256" key="2">
    <source>
        <dbReference type="ARBA" id="ARBA00005011"/>
    </source>
</evidence>
<dbReference type="PANTHER" id="PTHR43643:SF3">
    <property type="entry name" value="HISTIDINOL-PHOSPHATE AMINOTRANSFERASE"/>
    <property type="match status" value="1"/>
</dbReference>
<dbReference type="UniPathway" id="UPA00031">
    <property type="reaction ID" value="UER00012"/>
</dbReference>
<dbReference type="Pfam" id="PF00155">
    <property type="entry name" value="Aminotran_1_2"/>
    <property type="match status" value="1"/>
</dbReference>
<evidence type="ECO:0000256" key="9">
    <source>
        <dbReference type="HAMAP-Rule" id="MF_01023"/>
    </source>
</evidence>
<comment type="cofactor">
    <cofactor evidence="1 9">
        <name>pyridoxal 5'-phosphate</name>
        <dbReference type="ChEBI" id="CHEBI:597326"/>
    </cofactor>
</comment>
<accession>R8AX86</accession>
<evidence type="ECO:0000256" key="6">
    <source>
        <dbReference type="ARBA" id="ARBA00022679"/>
    </source>
</evidence>
<evidence type="ECO:0000256" key="4">
    <source>
        <dbReference type="ARBA" id="ARBA00011738"/>
    </source>
</evidence>
<dbReference type="OrthoDB" id="9813612at2"/>
<keyword evidence="12" id="KW-1185">Reference proteome</keyword>
<proteinExistence type="inferred from homology"/>
<keyword evidence="9" id="KW-0028">Amino-acid biosynthesis</keyword>
<dbReference type="Gene3D" id="3.40.640.10">
    <property type="entry name" value="Type I PLP-dependent aspartate aminotransferase-like (Major domain)"/>
    <property type="match status" value="1"/>
</dbReference>
<sequence length="374" mass="39926">MSIDYQSLAVRGVQALSPYQPGKPIDELARELGLDPADIIKLASNENPLGPSEKALAAAREALSELCLYPDGNGFDLKQALAARFGVDMSQITLGNGSNDVLEVITRCFADVESEVVFSQYAFAVYPLVTQAIGAKGVPVPAKDWGHDLDAMAAAVTDRTKLVFVANPNNPTGTVHNAEAILAFLERIPERVVVVLDEAYCEYLQGEGYADGVELLSRFPNLIVCRTFSKAWGLAALRVGYSISSPEIADILNRVRQPFNVDTIALAAATAVLEDEAYVQRSRKVNVSGMAQLEAGFGELGLSFIPSAGNFIAVDVGDDAMGVYQSLLEQGVIVRPIAGYGMPRHLRVSIGLERENAKLLKALSNALGLSGQGA</sequence>
<dbReference type="PANTHER" id="PTHR43643">
    <property type="entry name" value="HISTIDINOL-PHOSPHATE AMINOTRANSFERASE 2"/>
    <property type="match status" value="1"/>
</dbReference>
<evidence type="ECO:0000256" key="7">
    <source>
        <dbReference type="ARBA" id="ARBA00022898"/>
    </source>
</evidence>
<dbReference type="PROSITE" id="PS00599">
    <property type="entry name" value="AA_TRANSFER_CLASS_2"/>
    <property type="match status" value="1"/>
</dbReference>
<comment type="similarity">
    <text evidence="3 9">Belongs to the class-II pyridoxal-phosphate-dependent aminotransferase family. Histidinol-phosphate aminotransferase subfamily.</text>
</comment>
<dbReference type="GO" id="GO:0030170">
    <property type="term" value="F:pyridoxal phosphate binding"/>
    <property type="evidence" value="ECO:0007669"/>
    <property type="project" value="InterPro"/>
</dbReference>
<dbReference type="CDD" id="cd00609">
    <property type="entry name" value="AAT_like"/>
    <property type="match status" value="1"/>
</dbReference>
<feature type="domain" description="Aminotransferase class I/classII large" evidence="10">
    <location>
        <begin position="38"/>
        <end position="360"/>
    </location>
</feature>
<dbReference type="PATRIC" id="fig|1318628.3.peg.3233"/>
<gene>
    <name evidence="9" type="primary">hisC</name>
    <name evidence="11" type="ORF">MARLIPOL_16169</name>
</gene>
<evidence type="ECO:0000256" key="5">
    <source>
        <dbReference type="ARBA" id="ARBA00022576"/>
    </source>
</evidence>
<comment type="subunit">
    <text evidence="4 9">Homodimer.</text>
</comment>
<dbReference type="Gene3D" id="3.90.1150.10">
    <property type="entry name" value="Aspartate Aminotransferase, domain 1"/>
    <property type="match status" value="1"/>
</dbReference>
<dbReference type="InterPro" id="IPR004839">
    <property type="entry name" value="Aminotransferase_I/II_large"/>
</dbReference>